<name>A0A9P7NB70_9HYPO</name>
<evidence type="ECO:0000256" key="2">
    <source>
        <dbReference type="ARBA" id="ARBA00022801"/>
    </source>
</evidence>
<dbReference type="Pfam" id="PF00135">
    <property type="entry name" value="COesterase"/>
    <property type="match status" value="1"/>
</dbReference>
<reference evidence="7" key="1">
    <citation type="journal article" date="2020" name="bioRxiv">
        <title>Whole genome comparisons of ergot fungi reveals the divergence and evolution of species within the genus Claviceps are the result of varying mechanisms driving genome evolution and host range expansion.</title>
        <authorList>
            <person name="Wyka S.A."/>
            <person name="Mondo S.J."/>
            <person name="Liu M."/>
            <person name="Dettman J."/>
            <person name="Nalam V."/>
            <person name="Broders K.D."/>
        </authorList>
    </citation>
    <scope>NUCLEOTIDE SEQUENCE</scope>
    <source>
        <strain evidence="7">CCC 602</strain>
    </source>
</reference>
<feature type="signal peptide" evidence="5">
    <location>
        <begin position="1"/>
        <end position="26"/>
    </location>
</feature>
<dbReference type="GO" id="GO:0004104">
    <property type="term" value="F:cholinesterase activity"/>
    <property type="evidence" value="ECO:0007669"/>
    <property type="project" value="InterPro"/>
</dbReference>
<evidence type="ECO:0000259" key="6">
    <source>
        <dbReference type="Pfam" id="PF00135"/>
    </source>
</evidence>
<dbReference type="InterPro" id="IPR029058">
    <property type="entry name" value="AB_hydrolase_fold"/>
</dbReference>
<comment type="similarity">
    <text evidence="1 5">Belongs to the type-B carboxylesterase/lipase family.</text>
</comment>
<feature type="domain" description="Carboxylesterase type B" evidence="6">
    <location>
        <begin position="52"/>
        <end position="389"/>
    </location>
</feature>
<dbReference type="Gene3D" id="3.40.50.1820">
    <property type="entry name" value="alpha/beta hydrolase"/>
    <property type="match status" value="1"/>
</dbReference>
<dbReference type="InterPro" id="IPR002018">
    <property type="entry name" value="CarbesteraseB"/>
</dbReference>
<dbReference type="PANTHER" id="PTHR43918">
    <property type="entry name" value="ACETYLCHOLINESTERASE"/>
    <property type="match status" value="1"/>
</dbReference>
<evidence type="ECO:0000313" key="7">
    <source>
        <dbReference type="EMBL" id="KAG6010723.1"/>
    </source>
</evidence>
<keyword evidence="3" id="KW-1015">Disulfide bond</keyword>
<evidence type="ECO:0000313" key="8">
    <source>
        <dbReference type="Proteomes" id="UP000748025"/>
    </source>
</evidence>
<dbReference type="InterPro" id="IPR019826">
    <property type="entry name" value="Carboxylesterase_B_AS"/>
</dbReference>
<comment type="caution">
    <text evidence="7">The sequence shown here is derived from an EMBL/GenBank/DDBJ whole genome shotgun (WGS) entry which is preliminary data.</text>
</comment>
<accession>A0A9P7NB70</accession>
<dbReference type="EC" id="3.1.1.-" evidence="5"/>
<feature type="active site" description="Acyl-ester intermediate" evidence="4">
    <location>
        <position position="251"/>
    </location>
</feature>
<dbReference type="PANTHER" id="PTHR43918:SF4">
    <property type="entry name" value="CARBOXYLIC ESTER HYDROLASE"/>
    <property type="match status" value="1"/>
</dbReference>
<dbReference type="InterPro" id="IPR000997">
    <property type="entry name" value="Cholinesterase"/>
</dbReference>
<keyword evidence="8" id="KW-1185">Reference proteome</keyword>
<protein>
    <recommendedName>
        <fullName evidence="5">Carboxylic ester hydrolase</fullName>
        <ecNumber evidence="5">3.1.1.-</ecNumber>
    </recommendedName>
</protein>
<evidence type="ECO:0000256" key="4">
    <source>
        <dbReference type="PIRSR" id="PIRSR600997-1"/>
    </source>
</evidence>
<dbReference type="PROSITE" id="PS00122">
    <property type="entry name" value="CARBOXYLESTERASE_B_1"/>
    <property type="match status" value="1"/>
</dbReference>
<dbReference type="EMBL" id="SRPW01000945">
    <property type="protein sequence ID" value="KAG6010723.1"/>
    <property type="molecule type" value="Genomic_DNA"/>
</dbReference>
<dbReference type="Proteomes" id="UP000748025">
    <property type="component" value="Unassembled WGS sequence"/>
</dbReference>
<proteinExistence type="inferred from homology"/>
<gene>
    <name evidence="7" type="ORF">E4U43_008532</name>
</gene>
<dbReference type="InterPro" id="IPR019819">
    <property type="entry name" value="Carboxylesterase_B_CS"/>
</dbReference>
<sequence length="570" mass="60354">MTPSNIRVAAVLCALVGILAVPATCARPVTVTIDSGSITGTYTSTNFDAGSGADADTNTTGDVARFLGIRFGEPPVRFAPAQPAKPWSGMSSAPYDASSYGPTCLQQFNGAEDVRNRSMRWYNSPPFVGPESEDCLFLNVFAPGSALSESGAAAAAAQRKAVMVWIYGGSFRIGSGALPAYDGTEFAARHDVLVVTFNYRVGVFGFPGAPQIADQEQNVGLLDQRLALNWVQRNIAAFGGNPRRVTIFGESAGAGAVDMLLTSSLGINTPAADLPFSAAIMQSGQGTAGVSDADSSKESWNKLADALDCPTGDGGDGGDGLLCMRTIPATRLRNTAGEMSLTFFPIHDGGATWSSQPRRDRQAGRVARVPILIGSNAHEGDVMVYGRADVKGYLKSRFPPGTPFSFINDLLTGSWFGMPGFFDLNGQAARIITEYSFQCPSGLIVSESRAIGIPAWRYFYNASFPNTDIYPGSGAYHSAEIKTLFGTFPAQDATPFQKRLHLAMQSAWATFAKNPSQGPGWAYSADKVALLGGGAAPGLSDEGREPITMVYTADIDSRCILYTFPYALTP</sequence>
<feature type="active site" description="Charge relay system" evidence="4">
    <location>
        <position position="379"/>
    </location>
</feature>
<evidence type="ECO:0000256" key="1">
    <source>
        <dbReference type="ARBA" id="ARBA00005964"/>
    </source>
</evidence>
<organism evidence="7 8">
    <name type="scientific">Claviceps pusilla</name>
    <dbReference type="NCBI Taxonomy" id="123648"/>
    <lineage>
        <taxon>Eukaryota</taxon>
        <taxon>Fungi</taxon>
        <taxon>Dikarya</taxon>
        <taxon>Ascomycota</taxon>
        <taxon>Pezizomycotina</taxon>
        <taxon>Sordariomycetes</taxon>
        <taxon>Hypocreomycetidae</taxon>
        <taxon>Hypocreales</taxon>
        <taxon>Clavicipitaceae</taxon>
        <taxon>Claviceps</taxon>
    </lineage>
</organism>
<dbReference type="OrthoDB" id="408631at2759"/>
<dbReference type="PROSITE" id="PS00941">
    <property type="entry name" value="CARBOXYLESTERASE_B_2"/>
    <property type="match status" value="1"/>
</dbReference>
<dbReference type="InterPro" id="IPR050654">
    <property type="entry name" value="AChE-related_enzymes"/>
</dbReference>
<keyword evidence="5" id="KW-0732">Signal</keyword>
<dbReference type="AlphaFoldDB" id="A0A9P7NB70"/>
<feature type="chain" id="PRO_5040536509" description="Carboxylic ester hydrolase" evidence="5">
    <location>
        <begin position="27"/>
        <end position="570"/>
    </location>
</feature>
<keyword evidence="2 5" id="KW-0378">Hydrolase</keyword>
<dbReference type="SUPFAM" id="SSF53474">
    <property type="entry name" value="alpha/beta-Hydrolases"/>
    <property type="match status" value="1"/>
</dbReference>
<evidence type="ECO:0000256" key="3">
    <source>
        <dbReference type="ARBA" id="ARBA00023157"/>
    </source>
</evidence>
<feature type="active site" description="Charge relay system" evidence="4">
    <location>
        <position position="477"/>
    </location>
</feature>
<evidence type="ECO:0000256" key="5">
    <source>
        <dbReference type="RuleBase" id="RU361235"/>
    </source>
</evidence>
<dbReference type="PRINTS" id="PR00878">
    <property type="entry name" value="CHOLNESTRASE"/>
</dbReference>